<name>A0A157T6H5_SACSO</name>
<accession>A0A157T6H5</accession>
<feature type="transmembrane region" description="Helical" evidence="1">
    <location>
        <begin position="154"/>
        <end position="179"/>
    </location>
</feature>
<feature type="transmembrane region" description="Helical" evidence="1">
    <location>
        <begin position="126"/>
        <end position="142"/>
    </location>
</feature>
<proteinExistence type="predicted"/>
<sequence length="545" mass="62571">MILMHPKGLIKRDDIIYLSIFIVVFLIALRNYMISPPYTLGDTTILPSTNPGLYTPSATIQYYLSLLIGENNLIKTLNFLAFIIAPISIYFTLGRKGDFFKRLILPLIFTLNPISISIFYDGNGEGILLVYSLQPLVYYLTYKMLYEVKNRLKYLIYLSIVEVVGQIFFFQMFLFSLFFQLPFILLSIKERKYLFLVYPILADLLGFLSELSWEVYLYIGVVPSVLVSPSNTLVRLGLAYYSTIVSALLFAIVITTAFIYRNKYALATLTSVGILLVIYAILQNFRFDIPVISALLAAITTFQTKVYLLSFGLLDLSLFYLKRTREFIIPLLSLLLIVLLVNTGGLQATTYSIFSFKPQPMPSWYYELYDYLSQNNPNNVYSLATQYQYLQYLPGFSGFIYDTSFIHNLTNPFYGMKYLISTSQMNYTGLRLVKTFGPVLVYYNENFTGLVHYLNGSPVSNYSISDMEIRIYDGNPPFVVSLPYSEYWTSAENYNGFLELTTNISQNSLTSLVHELFFVSLFFLILPFILLILEKTPMKTLIVGR</sequence>
<feature type="transmembrane region" description="Helical" evidence="1">
    <location>
        <begin position="264"/>
        <end position="282"/>
    </location>
</feature>
<gene>
    <name evidence="2" type="ORF">SSOP1_2927</name>
</gene>
<feature type="transmembrane region" description="Helical" evidence="1">
    <location>
        <begin position="294"/>
        <end position="321"/>
    </location>
</feature>
<evidence type="ECO:0000313" key="2">
    <source>
        <dbReference type="EMBL" id="SAI86481.1"/>
    </source>
</evidence>
<feature type="transmembrane region" description="Helical" evidence="1">
    <location>
        <begin position="73"/>
        <end position="91"/>
    </location>
</feature>
<feature type="transmembrane region" description="Helical" evidence="1">
    <location>
        <begin position="103"/>
        <end position="120"/>
    </location>
</feature>
<dbReference type="AlphaFoldDB" id="A0A157T6H5"/>
<dbReference type="PATRIC" id="fig|2287.9.peg.3069"/>
<feature type="transmembrane region" description="Helical" evidence="1">
    <location>
        <begin position="191"/>
        <end position="208"/>
    </location>
</feature>
<evidence type="ECO:0000256" key="1">
    <source>
        <dbReference type="SAM" id="Phobius"/>
    </source>
</evidence>
<dbReference type="EMBL" id="LT549890">
    <property type="protein sequence ID" value="SAI86481.1"/>
    <property type="molecule type" value="Genomic_DNA"/>
</dbReference>
<feature type="transmembrane region" description="Helical" evidence="1">
    <location>
        <begin position="516"/>
        <end position="533"/>
    </location>
</feature>
<evidence type="ECO:0000313" key="3">
    <source>
        <dbReference type="Proteomes" id="UP000076770"/>
    </source>
</evidence>
<protein>
    <submittedName>
        <fullName evidence="2">Uncharacterized protein</fullName>
    </submittedName>
</protein>
<reference evidence="3" key="1">
    <citation type="submission" date="2016-04" db="EMBL/GenBank/DDBJ databases">
        <authorList>
            <person name="Shah S.A."/>
            <person name="Garrett R.A."/>
        </authorList>
    </citation>
    <scope>NUCLEOTIDE SEQUENCE [LARGE SCALE GENOMIC DNA]</scope>
    <source>
        <strain evidence="3">ATCC 35091 / DSM 1616 / JCM 8930 / NBRC 15331 / P1</strain>
    </source>
</reference>
<keyword evidence="1" id="KW-0812">Transmembrane</keyword>
<keyword evidence="1" id="KW-0472">Membrane</keyword>
<feature type="transmembrane region" description="Helical" evidence="1">
    <location>
        <begin position="238"/>
        <end position="259"/>
    </location>
</feature>
<keyword evidence="1" id="KW-1133">Transmembrane helix</keyword>
<organism evidence="2 3">
    <name type="scientific">Saccharolobus solfataricus</name>
    <name type="common">Sulfolobus solfataricus</name>
    <dbReference type="NCBI Taxonomy" id="2287"/>
    <lineage>
        <taxon>Archaea</taxon>
        <taxon>Thermoproteota</taxon>
        <taxon>Thermoprotei</taxon>
        <taxon>Sulfolobales</taxon>
        <taxon>Sulfolobaceae</taxon>
        <taxon>Saccharolobus</taxon>
    </lineage>
</organism>
<feature type="transmembrane region" description="Helical" evidence="1">
    <location>
        <begin position="328"/>
        <end position="354"/>
    </location>
</feature>
<feature type="transmembrane region" description="Helical" evidence="1">
    <location>
        <begin position="15"/>
        <end position="34"/>
    </location>
</feature>
<dbReference type="Proteomes" id="UP000076770">
    <property type="component" value="Chromosome i"/>
</dbReference>